<protein>
    <recommendedName>
        <fullName evidence="4">Periplasmic copper-binding protein NosD beta helix domain-containing protein</fullName>
    </recommendedName>
</protein>
<name>A0A267MNX1_9FIRM</name>
<evidence type="ECO:0000256" key="3">
    <source>
        <dbReference type="ARBA" id="ARBA00022786"/>
    </source>
</evidence>
<dbReference type="RefSeq" id="WP_095130557.1">
    <property type="nucleotide sequence ID" value="NZ_NIBG01000001.1"/>
</dbReference>
<dbReference type="OrthoDB" id="9765222at2"/>
<keyword evidence="3" id="KW-0833">Ubl conjugation pathway</keyword>
<dbReference type="NCBIfam" id="TIGR03804">
    <property type="entry name" value="para_beta_helix"/>
    <property type="match status" value="1"/>
</dbReference>
<dbReference type="Proteomes" id="UP000216024">
    <property type="component" value="Unassembled WGS sequence"/>
</dbReference>
<comment type="pathway">
    <text evidence="1">Protein modification; protein ubiquitination.</text>
</comment>
<gene>
    <name evidence="5" type="ORF">CCE28_02335</name>
</gene>
<dbReference type="InterPro" id="IPR007742">
    <property type="entry name" value="NosD_dom"/>
</dbReference>
<keyword evidence="2" id="KW-0677">Repeat</keyword>
<dbReference type="SUPFAM" id="SSF51126">
    <property type="entry name" value="Pectin lyase-like"/>
    <property type="match status" value="2"/>
</dbReference>
<dbReference type="PANTHER" id="PTHR22990:SF15">
    <property type="entry name" value="F-BOX ONLY PROTEIN 10"/>
    <property type="match status" value="1"/>
</dbReference>
<evidence type="ECO:0000256" key="2">
    <source>
        <dbReference type="ARBA" id="ARBA00022737"/>
    </source>
</evidence>
<evidence type="ECO:0000313" key="5">
    <source>
        <dbReference type="EMBL" id="PAB61289.1"/>
    </source>
</evidence>
<dbReference type="PANTHER" id="PTHR22990">
    <property type="entry name" value="F-BOX ONLY PROTEIN"/>
    <property type="match status" value="1"/>
</dbReference>
<dbReference type="InterPro" id="IPR006626">
    <property type="entry name" value="PbH1"/>
</dbReference>
<dbReference type="InterPro" id="IPR051550">
    <property type="entry name" value="SCF-Subunits/Alg-Epimerases"/>
</dbReference>
<dbReference type="EMBL" id="NIBG01000001">
    <property type="protein sequence ID" value="PAB61289.1"/>
    <property type="molecule type" value="Genomic_DNA"/>
</dbReference>
<dbReference type="Pfam" id="PF05048">
    <property type="entry name" value="NosD"/>
    <property type="match status" value="1"/>
</dbReference>
<dbReference type="AlphaFoldDB" id="A0A267MNX1"/>
<accession>A0A267MNX1</accession>
<dbReference type="Gene3D" id="2.160.20.10">
    <property type="entry name" value="Single-stranded right-handed beta-helix, Pectin lyase-like"/>
    <property type="match status" value="2"/>
</dbReference>
<proteinExistence type="predicted"/>
<organism evidence="5 6">
    <name type="scientific">Anaeromicrobium sediminis</name>
    <dbReference type="NCBI Taxonomy" id="1478221"/>
    <lineage>
        <taxon>Bacteria</taxon>
        <taxon>Bacillati</taxon>
        <taxon>Bacillota</taxon>
        <taxon>Clostridia</taxon>
        <taxon>Peptostreptococcales</taxon>
        <taxon>Thermotaleaceae</taxon>
        <taxon>Anaeromicrobium</taxon>
    </lineage>
</organism>
<dbReference type="GO" id="GO:0006511">
    <property type="term" value="P:ubiquitin-dependent protein catabolic process"/>
    <property type="evidence" value="ECO:0007669"/>
    <property type="project" value="TreeGrafter"/>
</dbReference>
<dbReference type="SMART" id="SM00710">
    <property type="entry name" value="PbH1"/>
    <property type="match status" value="8"/>
</dbReference>
<evidence type="ECO:0000313" key="6">
    <source>
        <dbReference type="Proteomes" id="UP000216024"/>
    </source>
</evidence>
<dbReference type="InterPro" id="IPR011050">
    <property type="entry name" value="Pectin_lyase_fold/virulence"/>
</dbReference>
<reference evidence="5 6" key="1">
    <citation type="submission" date="2017-06" db="EMBL/GenBank/DDBJ databases">
        <title>Draft genome sequence of anaerobic fermentative bacterium Anaeromicrobium sediminis DY2726D isolated from West Pacific Ocean sediments.</title>
        <authorList>
            <person name="Zeng X."/>
        </authorList>
    </citation>
    <scope>NUCLEOTIDE SEQUENCE [LARGE SCALE GENOMIC DNA]</scope>
    <source>
        <strain evidence="5 6">DY2726D</strain>
    </source>
</reference>
<evidence type="ECO:0000259" key="4">
    <source>
        <dbReference type="Pfam" id="PF05048"/>
    </source>
</evidence>
<feature type="domain" description="Periplasmic copper-binding protein NosD beta helix" evidence="4">
    <location>
        <begin position="33"/>
        <end position="210"/>
    </location>
</feature>
<sequence>MAIINVPDDFSTIQEAVNSASEGDVILVKSKENNQPYNEEVTITTDNIRIVANGKDVVLQGTVGSLNPAFRLSNVTGVEIKGFKIQNYHRGILIDDGSFNRIIRNETMDTSDGITCVFSSGNLIWKNEVKGNGTGFGICAIEQANSNWITENVVHGYVVGLFIATSAGNALVGNLSFNNEAGFALFDGASNTLLLCNEVFKNENNFGVNVDEGPNSVFINNKIKYNDESGLLLRSSQNCFVSKNELKKNNGNGIITRGVSNFNIIQENKIEKNKENGINLATSADKNTIIRNCIECNNEDGINIEGDENNIVQNKVCNNKVLDIDDNGTDNEFADNKCRKSDPQDICKNCHYKYYHYGHCPYKDYYCEYCPYKDSEYCPCKYEHDD</sequence>
<evidence type="ECO:0000256" key="1">
    <source>
        <dbReference type="ARBA" id="ARBA00004906"/>
    </source>
</evidence>
<dbReference type="InterPro" id="IPR012334">
    <property type="entry name" value="Pectin_lyas_fold"/>
</dbReference>
<comment type="caution">
    <text evidence="5">The sequence shown here is derived from an EMBL/GenBank/DDBJ whole genome shotgun (WGS) entry which is preliminary data.</text>
</comment>
<keyword evidence="6" id="KW-1185">Reference proteome</keyword>
<dbReference type="InterPro" id="IPR022441">
    <property type="entry name" value="Para_beta_helix_rpt-2"/>
</dbReference>